<evidence type="ECO:0000256" key="1">
    <source>
        <dbReference type="SAM" id="Coils"/>
    </source>
</evidence>
<evidence type="ECO:0000313" key="3">
    <source>
        <dbReference type="Proteomes" id="UP000223102"/>
    </source>
</evidence>
<accession>A0A218KBP8</accession>
<keyword evidence="3" id="KW-1185">Reference proteome</keyword>
<feature type="coiled-coil region" evidence="1">
    <location>
        <begin position="43"/>
        <end position="81"/>
    </location>
</feature>
<name>A0A218KBP8_9CAUD</name>
<evidence type="ECO:0000313" key="2">
    <source>
        <dbReference type="EMBL" id="AKQ08317.1"/>
    </source>
</evidence>
<proteinExistence type="predicted"/>
<dbReference type="EMBL" id="KT070867">
    <property type="protein sequence ID" value="AKQ08317.1"/>
    <property type="molecule type" value="Genomic_DNA"/>
</dbReference>
<sequence length="90" mass="10466">MLKFFKKLFNRKVADLDNDGKIEGFMDEIQGVFAKFNLMHRQIETVNTELNAIMEEEQAVKEKAEANIAKAQEQIDKNKKLQEKVSEFMA</sequence>
<dbReference type="Proteomes" id="UP000223102">
    <property type="component" value="Segment"/>
</dbReference>
<gene>
    <name evidence="2" type="ORF">PBC2_002</name>
</gene>
<organism evidence="2 3">
    <name type="scientific">Bacillus phage PBC2</name>
    <dbReference type="NCBI Taxonomy" id="1675029"/>
    <lineage>
        <taxon>Viruses</taxon>
        <taxon>Duplodnaviria</taxon>
        <taxon>Heunggongvirae</taxon>
        <taxon>Uroviricota</taxon>
        <taxon>Caudoviricetes</taxon>
        <taxon>Andregratiavirinae</taxon>
        <taxon>Haetaevirus</taxon>
        <taxon>Haetaevirus PBC2</taxon>
    </lineage>
</organism>
<keyword evidence="1" id="KW-0175">Coiled coil</keyword>
<protein>
    <submittedName>
        <fullName evidence="2">Uncharacterized protein</fullName>
    </submittedName>
</protein>
<reference evidence="2 3" key="1">
    <citation type="submission" date="2015-06" db="EMBL/GenBank/DDBJ databases">
        <title>Complete genome sequence of Bacillus cereus phage PBC2.</title>
        <authorList>
            <person name="Kong M."/>
            <person name="Ryu S."/>
        </authorList>
    </citation>
    <scope>NUCLEOTIDE SEQUENCE [LARGE SCALE GENOMIC DNA]</scope>
</reference>